<dbReference type="OrthoDB" id="543112at2759"/>
<dbReference type="Gene3D" id="3.40.190.10">
    <property type="entry name" value="Periplasmic binding protein-like II"/>
    <property type="match status" value="1"/>
</dbReference>
<dbReference type="InterPro" id="IPR001054">
    <property type="entry name" value="A/G_cyclase"/>
</dbReference>
<evidence type="ECO:0000259" key="2">
    <source>
        <dbReference type="PROSITE" id="PS50125"/>
    </source>
</evidence>
<organism evidence="3 4">
    <name type="scientific">Gonium pectorale</name>
    <name type="common">Green alga</name>
    <dbReference type="NCBI Taxonomy" id="33097"/>
    <lineage>
        <taxon>Eukaryota</taxon>
        <taxon>Viridiplantae</taxon>
        <taxon>Chlorophyta</taxon>
        <taxon>core chlorophytes</taxon>
        <taxon>Chlorophyceae</taxon>
        <taxon>CS clade</taxon>
        <taxon>Chlamydomonadales</taxon>
        <taxon>Volvocaceae</taxon>
        <taxon>Gonium</taxon>
    </lineage>
</organism>
<dbReference type="PANTHER" id="PTHR43649:SF12">
    <property type="entry name" value="DIACETYLCHITOBIOSE BINDING PROTEIN DASA"/>
    <property type="match status" value="1"/>
</dbReference>
<dbReference type="InterPro" id="IPR050490">
    <property type="entry name" value="Bact_solute-bd_prot1"/>
</dbReference>
<dbReference type="AlphaFoldDB" id="A0A150GP25"/>
<evidence type="ECO:0000313" key="3">
    <source>
        <dbReference type="EMBL" id="KXZ51492.1"/>
    </source>
</evidence>
<dbReference type="Proteomes" id="UP000075714">
    <property type="component" value="Unassembled WGS sequence"/>
</dbReference>
<protein>
    <recommendedName>
        <fullName evidence="2">Guanylate cyclase domain-containing protein</fullName>
    </recommendedName>
</protein>
<feature type="domain" description="Guanylate cyclase" evidence="2">
    <location>
        <begin position="577"/>
        <end position="631"/>
    </location>
</feature>
<dbReference type="InterPro" id="IPR029787">
    <property type="entry name" value="Nucleotide_cyclase"/>
</dbReference>
<dbReference type="GO" id="GO:0009190">
    <property type="term" value="P:cyclic nucleotide biosynthetic process"/>
    <property type="evidence" value="ECO:0007669"/>
    <property type="project" value="InterPro"/>
</dbReference>
<dbReference type="SUPFAM" id="SSF53850">
    <property type="entry name" value="Periplasmic binding protein-like II"/>
    <property type="match status" value="1"/>
</dbReference>
<keyword evidence="4" id="KW-1185">Reference proteome</keyword>
<gene>
    <name evidence="3" type="ORF">GPECTOR_12g455</name>
</gene>
<proteinExistence type="predicted"/>
<comment type="caution">
    <text evidence="3">The sequence shown here is derived from an EMBL/GenBank/DDBJ whole genome shotgun (WGS) entry which is preliminary data.</text>
</comment>
<dbReference type="SUPFAM" id="SSF55073">
    <property type="entry name" value="Nucleotide cyclase"/>
    <property type="match status" value="1"/>
</dbReference>
<name>A0A150GP25_GONPE</name>
<evidence type="ECO:0000256" key="1">
    <source>
        <dbReference type="SAM" id="MobiDB-lite"/>
    </source>
</evidence>
<reference evidence="4" key="1">
    <citation type="journal article" date="2016" name="Nat. Commun.">
        <title>The Gonium pectorale genome demonstrates co-option of cell cycle regulation during the evolution of multicellularity.</title>
        <authorList>
            <person name="Hanschen E.R."/>
            <person name="Marriage T.N."/>
            <person name="Ferris P.J."/>
            <person name="Hamaji T."/>
            <person name="Toyoda A."/>
            <person name="Fujiyama A."/>
            <person name="Neme R."/>
            <person name="Noguchi H."/>
            <person name="Minakuchi Y."/>
            <person name="Suzuki M."/>
            <person name="Kawai-Toyooka H."/>
            <person name="Smith D.R."/>
            <person name="Sparks H."/>
            <person name="Anderson J."/>
            <person name="Bakaric R."/>
            <person name="Luria V."/>
            <person name="Karger A."/>
            <person name="Kirschner M.W."/>
            <person name="Durand P.M."/>
            <person name="Michod R.E."/>
            <person name="Nozaki H."/>
            <person name="Olson B.J."/>
        </authorList>
    </citation>
    <scope>NUCLEOTIDE SEQUENCE [LARGE SCALE GENOMIC DNA]</scope>
    <source>
        <strain evidence="4">NIES-2863</strain>
    </source>
</reference>
<dbReference type="EMBL" id="LSYV01000013">
    <property type="protein sequence ID" value="KXZ51492.1"/>
    <property type="molecule type" value="Genomic_DNA"/>
</dbReference>
<dbReference type="PROSITE" id="PS50125">
    <property type="entry name" value="GUANYLATE_CYCLASE_2"/>
    <property type="match status" value="1"/>
</dbReference>
<dbReference type="PANTHER" id="PTHR43649">
    <property type="entry name" value="ARABINOSE-BINDING PROTEIN-RELATED"/>
    <property type="match status" value="1"/>
</dbReference>
<accession>A0A150GP25</accession>
<dbReference type="Gene3D" id="3.30.70.1230">
    <property type="entry name" value="Nucleotide cyclase"/>
    <property type="match status" value="2"/>
</dbReference>
<dbReference type="GO" id="GO:0035556">
    <property type="term" value="P:intracellular signal transduction"/>
    <property type="evidence" value="ECO:0007669"/>
    <property type="project" value="InterPro"/>
</dbReference>
<evidence type="ECO:0000313" key="4">
    <source>
        <dbReference type="Proteomes" id="UP000075714"/>
    </source>
</evidence>
<sequence>MVDYVSDCLKLQVQPARALRIMVPNTGIVPILQRHADEYSALTGVRVVLNQVSFFEIGAEVQQELRSNLSDFSDGWIIDPAVTAHCGHGTSLVHSQVRWRRVNGFKSLDEYIPEDPSLQWSDFSRFFRQVSAIYDGKVVSIPLDGDLMLMYYRRDLFDAHNLTVPATWEDFVSLAQRMNGTDTDGDGYGDLYGVCFDNGPPVCKANFLLICMAAPYLQYLGTSQGLFADPETMQPLADSAGMLRAIDHYVRLWEVQPKTPSCGASNVDFREGRCLMTVNWGDEFKAQALTRGSNWTRKGWRLGVAPLPGSHEVYDRRAGALVPCASTVVCPHAREMALGNGSRALVNFAPFSAFGGWAGSVSSIAPPAYQRRAYEFFAYVARPNNSWADVLDPSTGIDPYRLSQLDTSGPTFGRWVAAGYDAEATRAYLEAIRAALESDNVVLDSRIEFVGMSYRLVYEFMLHNLTWTPSPGLTIEAAARSVQRSLSTAFTLLGPTDELRARYCKLIGCVYNGASAAAEDSGKRAHTRVVIAASVGASVGSLAVALALLALLWRRSTRHRHLLLGAVKAPGHGPGTTLMVTDIESSTTLWELLPEEAMGRAVDLHHAVVRSALYRCSGYESATEGDSFICAFHSAADAVKCAMLVQQELLTANWPAELLACTDCPAVAEVALAPGGRSADALALMLGIETRASFTAAATGAAGAKGRSRWHDWLLQQLLPAGLRPQAKAAEQLSYAGAAAAAASPSQGDAPAKPTSTTTLELSAAAAAAAGGAATIAAAARGSSNLGVPAPGTPSKSLSPRESYNPYGQLPSGIELHSAAVTEGIYLQEVSAALADAEPCSTDPLPPPSSSLPSSAAAAGSTAAFAASASAPPPAAGSAIGAPSGRAPDVKPLTADGASAASVLPSYGSSSAQLAHGVISASLPVLEGGSQAARVIAGPATAAATGPRSAADLCSGAAAAATRPRSAADLCSGAAAAAPGPRSAADLRSGAAAAAATGPRSAADLRSDAAAAAGGRPGSPFGRLHFASSGAAGGAAAAAAAAHATGSLPTASSHLPPGQEPAETTRLTLMDCMRAAWTTTGAAATAAAAAGLQSSQLPSLWRHTASQLSLTASPPSITSVTRGTANLARALTPRMLRESLTSEFRAAADSSVAGGSAAAAARRGGGGGGAAALLYRGLRVRIGIATGVPEPSDVSYVPGEARMHYSGAGMRLARAMSSAAAGGQASAVPGCAGWEGSAGWKGWEGGATWSWPRGGGRE</sequence>
<feature type="region of interest" description="Disordered" evidence="1">
    <location>
        <begin position="783"/>
        <end position="806"/>
    </location>
</feature>